<accession>A0A8E2LGT4</accession>
<gene>
    <name evidence="1" type="ORF">BWZ43_04645</name>
</gene>
<organism evidence="1 2">
    <name type="scientific">Heyndrickxia oleronia</name>
    <dbReference type="NCBI Taxonomy" id="38875"/>
    <lineage>
        <taxon>Bacteria</taxon>
        <taxon>Bacillati</taxon>
        <taxon>Bacillota</taxon>
        <taxon>Bacilli</taxon>
        <taxon>Bacillales</taxon>
        <taxon>Bacillaceae</taxon>
        <taxon>Heyndrickxia</taxon>
    </lineage>
</organism>
<dbReference type="AlphaFoldDB" id="A0A8E2LGT4"/>
<dbReference type="Proteomes" id="UP000189761">
    <property type="component" value="Unassembled WGS sequence"/>
</dbReference>
<sequence length="131" mass="14487">MLYWYKKEGDKVAQNKVIAGEYEGKNILLSKQSLFGKEEVFLFTGFTKKFPLNKDTVSSYELITEEHRKSAVSGVSRGLVGGALLGPVGLLAGLSAKNKGTHTLAIEFKDGKKSLIEINEKLYKTLIKSLF</sequence>
<evidence type="ECO:0000313" key="1">
    <source>
        <dbReference type="EMBL" id="OOP69534.1"/>
    </source>
</evidence>
<dbReference type="EMBL" id="MTLA01000050">
    <property type="protein sequence ID" value="OOP69534.1"/>
    <property type="molecule type" value="Genomic_DNA"/>
</dbReference>
<evidence type="ECO:0000313" key="2">
    <source>
        <dbReference type="Proteomes" id="UP000189761"/>
    </source>
</evidence>
<proteinExistence type="predicted"/>
<name>A0A8E2LGT4_9BACI</name>
<protein>
    <submittedName>
        <fullName evidence="1">Uncharacterized protein</fullName>
    </submittedName>
</protein>
<comment type="caution">
    <text evidence="1">The sequence shown here is derived from an EMBL/GenBank/DDBJ whole genome shotgun (WGS) entry which is preliminary data.</text>
</comment>
<reference evidence="1 2" key="1">
    <citation type="submission" date="2017-01" db="EMBL/GenBank/DDBJ databases">
        <title>Draft genome sequence of Bacillus oleronius.</title>
        <authorList>
            <person name="Allam M."/>
        </authorList>
    </citation>
    <scope>NUCLEOTIDE SEQUENCE [LARGE SCALE GENOMIC DNA]</scope>
    <source>
        <strain evidence="1 2">DSM 9356</strain>
    </source>
</reference>
<keyword evidence="2" id="KW-1185">Reference proteome</keyword>